<feature type="domain" description="Cadherin-like beta-sandwich-like" evidence="4">
    <location>
        <begin position="112"/>
        <end position="208"/>
    </location>
</feature>
<keyword evidence="3" id="KW-0732">Signal</keyword>
<protein>
    <recommendedName>
        <fullName evidence="4">Cadherin-like beta-sandwich-like domain-containing protein</fullName>
    </recommendedName>
</protein>
<dbReference type="PANTHER" id="PTHR45691">
    <property type="entry name" value="PROTEIN DIAPHANOUS"/>
    <property type="match status" value="1"/>
</dbReference>
<organism evidence="5 6">
    <name type="scientific">Ceratopteris richardii</name>
    <name type="common">Triangle waterfern</name>
    <dbReference type="NCBI Taxonomy" id="49495"/>
    <lineage>
        <taxon>Eukaryota</taxon>
        <taxon>Viridiplantae</taxon>
        <taxon>Streptophyta</taxon>
        <taxon>Embryophyta</taxon>
        <taxon>Tracheophyta</taxon>
        <taxon>Polypodiopsida</taxon>
        <taxon>Polypodiidae</taxon>
        <taxon>Polypodiales</taxon>
        <taxon>Pteridineae</taxon>
        <taxon>Pteridaceae</taxon>
        <taxon>Parkerioideae</taxon>
        <taxon>Ceratopteris</taxon>
    </lineage>
</organism>
<feature type="signal peptide" evidence="3">
    <location>
        <begin position="1"/>
        <end position="25"/>
    </location>
</feature>
<dbReference type="Pfam" id="PF12733">
    <property type="entry name" value="Cadherin-like"/>
    <property type="match status" value="1"/>
</dbReference>
<evidence type="ECO:0000313" key="5">
    <source>
        <dbReference type="EMBL" id="KAH7283935.1"/>
    </source>
</evidence>
<feature type="region of interest" description="Disordered" evidence="1">
    <location>
        <begin position="59"/>
        <end position="113"/>
    </location>
</feature>
<evidence type="ECO:0000256" key="2">
    <source>
        <dbReference type="SAM" id="Phobius"/>
    </source>
</evidence>
<dbReference type="EMBL" id="CM035439">
    <property type="protein sequence ID" value="KAH7283935.1"/>
    <property type="molecule type" value="Genomic_DNA"/>
</dbReference>
<dbReference type="GO" id="GO:0030041">
    <property type="term" value="P:actin filament polymerization"/>
    <property type="evidence" value="ECO:0007669"/>
    <property type="project" value="TreeGrafter"/>
</dbReference>
<evidence type="ECO:0000256" key="3">
    <source>
        <dbReference type="SAM" id="SignalP"/>
    </source>
</evidence>
<name>A0A8T2QK90_CERRI</name>
<comment type="caution">
    <text evidence="5">The sequence shown here is derived from an EMBL/GenBank/DDBJ whole genome shotgun (WGS) entry which is preliminary data.</text>
</comment>
<dbReference type="PRINTS" id="PR01217">
    <property type="entry name" value="PRICHEXTENSN"/>
</dbReference>
<keyword evidence="6" id="KW-1185">Reference proteome</keyword>
<gene>
    <name evidence="5" type="ORF">KP509_34G031600</name>
</gene>
<dbReference type="GO" id="GO:0005884">
    <property type="term" value="C:actin filament"/>
    <property type="evidence" value="ECO:0007669"/>
    <property type="project" value="TreeGrafter"/>
</dbReference>
<dbReference type="InterPro" id="IPR025883">
    <property type="entry name" value="Cadherin-like_domain"/>
</dbReference>
<keyword evidence="2" id="KW-0472">Membrane</keyword>
<dbReference type="PANTHER" id="PTHR45691:SF6">
    <property type="entry name" value="PROTEIN DIAPHANOUS"/>
    <property type="match status" value="1"/>
</dbReference>
<keyword evidence="2" id="KW-1133">Transmembrane helix</keyword>
<keyword evidence="2" id="KW-0812">Transmembrane</keyword>
<dbReference type="Proteomes" id="UP000825935">
    <property type="component" value="Chromosome 34"/>
</dbReference>
<reference evidence="5" key="1">
    <citation type="submission" date="2021-08" db="EMBL/GenBank/DDBJ databases">
        <title>WGS assembly of Ceratopteris richardii.</title>
        <authorList>
            <person name="Marchant D.B."/>
            <person name="Chen G."/>
            <person name="Jenkins J."/>
            <person name="Shu S."/>
            <person name="Leebens-Mack J."/>
            <person name="Grimwood J."/>
            <person name="Schmutz J."/>
            <person name="Soltis P."/>
            <person name="Soltis D."/>
            <person name="Chen Z.-H."/>
        </authorList>
    </citation>
    <scope>NUCLEOTIDE SEQUENCE</scope>
    <source>
        <strain evidence="5">Whitten #5841</strain>
        <tissue evidence="5">Leaf</tissue>
    </source>
</reference>
<dbReference type="OrthoDB" id="1939639at2759"/>
<evidence type="ECO:0000313" key="6">
    <source>
        <dbReference type="Proteomes" id="UP000825935"/>
    </source>
</evidence>
<evidence type="ECO:0000256" key="1">
    <source>
        <dbReference type="SAM" id="MobiDB-lite"/>
    </source>
</evidence>
<dbReference type="InterPro" id="IPR051412">
    <property type="entry name" value="Formin_Homology_Diaphanous_sf"/>
</dbReference>
<proteinExistence type="predicted"/>
<evidence type="ECO:0000259" key="4">
    <source>
        <dbReference type="Pfam" id="PF12733"/>
    </source>
</evidence>
<dbReference type="AlphaFoldDB" id="A0A8T2QK90"/>
<feature type="chain" id="PRO_5035889264" description="Cadherin-like beta-sandwich-like domain-containing protein" evidence="3">
    <location>
        <begin position="26"/>
        <end position="265"/>
    </location>
</feature>
<feature type="compositionally biased region" description="Pro residues" evidence="1">
    <location>
        <begin position="59"/>
        <end position="107"/>
    </location>
</feature>
<feature type="transmembrane region" description="Helical" evidence="2">
    <location>
        <begin position="215"/>
        <end position="241"/>
    </location>
</feature>
<sequence>MRLSIAACICLLPVLLLVSYPLVLASLAADHKQAALSVNGAQNNLPLYVRAPYVLVTPPSPPPPSPPPPSPPPPSHPPPPPRSPPPPSPPPPSPPPPPPSPPPPPPSLSLLSSISLSDGSLSPSFDPLIFTYTTSVSSKVSTVQVTVTLPDDELDASYFTIYVNGSATEAGVASADMSLGDYGCTVPVLITVNVYGYLSSTYTISITRGAKKGLAAGYIALIVVGAIVVLALLAYGLFIAYKKGFLPCLRPRSCSDDYKEVPGDA</sequence>
<accession>A0A8T2QK90</accession>